<proteinExistence type="predicted"/>
<feature type="compositionally biased region" description="Basic and acidic residues" evidence="1">
    <location>
        <begin position="24"/>
        <end position="39"/>
    </location>
</feature>
<gene>
    <name evidence="3" type="ordered locus">Mrad2831_1453</name>
</gene>
<organism evidence="3 4">
    <name type="scientific">Methylobacterium radiotolerans (strain ATCC 27329 / DSM 1819 / JCM 2831 / NBRC 15690 / NCIMB 10815 / 0-1)</name>
    <dbReference type="NCBI Taxonomy" id="426355"/>
    <lineage>
        <taxon>Bacteria</taxon>
        <taxon>Pseudomonadati</taxon>
        <taxon>Pseudomonadota</taxon>
        <taxon>Alphaproteobacteria</taxon>
        <taxon>Hyphomicrobiales</taxon>
        <taxon>Methylobacteriaceae</taxon>
        <taxon>Methylobacterium</taxon>
    </lineage>
</organism>
<dbReference type="EMBL" id="CP001001">
    <property type="protein sequence ID" value="ACB23448.1"/>
    <property type="molecule type" value="Genomic_DNA"/>
</dbReference>
<evidence type="ECO:0000256" key="1">
    <source>
        <dbReference type="SAM" id="MobiDB-lite"/>
    </source>
</evidence>
<sequence>MSCAPTRRTNYVAPWSGARWMSEVEHQNAERQAQDRLSEPRAAPSAPPAAKPGLSPSLIAIVGGLVAAGAVAGVLLSGSGETAGTAARPALTLVKAAEIDKAAETLPSDEKDKIVAEAKACRAPLGQMRLSKMAADAGGVVRIRAGNYLSPAFNIADGPINIAVPFPAPYETGKGEITVEGAAKDVFVELTPGLKIDTTGGVQRIPVIWNTSKPCGG</sequence>
<dbReference type="STRING" id="426355.Mrad2831_1453"/>
<evidence type="ECO:0000313" key="4">
    <source>
        <dbReference type="Proteomes" id="UP000006589"/>
    </source>
</evidence>
<keyword evidence="2" id="KW-1133">Transmembrane helix</keyword>
<keyword evidence="2" id="KW-0472">Membrane</keyword>
<dbReference type="eggNOG" id="ENOG5033NIW">
    <property type="taxonomic scope" value="Bacteria"/>
</dbReference>
<dbReference type="Proteomes" id="UP000006589">
    <property type="component" value="Chromosome"/>
</dbReference>
<evidence type="ECO:0000313" key="3">
    <source>
        <dbReference type="EMBL" id="ACB23448.1"/>
    </source>
</evidence>
<evidence type="ECO:0000256" key="2">
    <source>
        <dbReference type="SAM" id="Phobius"/>
    </source>
</evidence>
<keyword evidence="2" id="KW-0812">Transmembrane</keyword>
<feature type="region of interest" description="Disordered" evidence="1">
    <location>
        <begin position="24"/>
        <end position="51"/>
    </location>
</feature>
<name>B1M4I9_METRJ</name>
<dbReference type="AlphaFoldDB" id="B1M4I9"/>
<dbReference type="HOGENOM" id="CLU_1271071_0_0_5"/>
<dbReference type="KEGG" id="mrd:Mrad2831_1453"/>
<accession>B1M4I9</accession>
<feature type="transmembrane region" description="Helical" evidence="2">
    <location>
        <begin position="58"/>
        <end position="78"/>
    </location>
</feature>
<reference evidence="3 4" key="1">
    <citation type="submission" date="2008-03" db="EMBL/GenBank/DDBJ databases">
        <title>Complete sequence of chromosome of Methylobacterium radiotolerans JCM 2831.</title>
        <authorList>
            <consortium name="US DOE Joint Genome Institute"/>
            <person name="Copeland A."/>
            <person name="Lucas S."/>
            <person name="Lapidus A."/>
            <person name="Glavina del Rio T."/>
            <person name="Dalin E."/>
            <person name="Tice H."/>
            <person name="Bruce D."/>
            <person name="Goodwin L."/>
            <person name="Pitluck S."/>
            <person name="Kiss H."/>
            <person name="Brettin T."/>
            <person name="Detter J.C."/>
            <person name="Han C."/>
            <person name="Kuske C.R."/>
            <person name="Schmutz J."/>
            <person name="Larimer F."/>
            <person name="Land M."/>
            <person name="Hauser L."/>
            <person name="Kyrpides N."/>
            <person name="Mikhailova N."/>
            <person name="Marx C.J."/>
            <person name="Richardson P."/>
        </authorList>
    </citation>
    <scope>NUCLEOTIDE SEQUENCE [LARGE SCALE GENOMIC DNA]</scope>
    <source>
        <strain evidence="4">ATCC 27329 / DSM 1819 / JCM 2831 / NBRC 15690 / NCIMB 10815 / 0-1</strain>
    </source>
</reference>
<protein>
    <submittedName>
        <fullName evidence="3">Uncharacterized protein</fullName>
    </submittedName>
</protein>